<accession>A0ABQ7LBB4</accession>
<gene>
    <name evidence="1" type="primary">A09p031160.1_BraROA</name>
    <name evidence="1" type="ORF">IGI04_035354</name>
</gene>
<comment type="caution">
    <text evidence="1">The sequence shown here is derived from an EMBL/GenBank/DDBJ whole genome shotgun (WGS) entry which is preliminary data.</text>
</comment>
<dbReference type="PANTHER" id="PTHR28641">
    <property type="match status" value="1"/>
</dbReference>
<dbReference type="Proteomes" id="UP000823674">
    <property type="component" value="Chromosome A09"/>
</dbReference>
<dbReference type="PANTHER" id="PTHR28641:SF1">
    <property type="entry name" value="MALONYL-COA DECARBOXYLASE, MITOCHONDRIAL"/>
    <property type="match status" value="1"/>
</dbReference>
<organism evidence="1 2">
    <name type="scientific">Brassica rapa subsp. trilocularis</name>
    <dbReference type="NCBI Taxonomy" id="1813537"/>
    <lineage>
        <taxon>Eukaryota</taxon>
        <taxon>Viridiplantae</taxon>
        <taxon>Streptophyta</taxon>
        <taxon>Embryophyta</taxon>
        <taxon>Tracheophyta</taxon>
        <taxon>Spermatophyta</taxon>
        <taxon>Magnoliopsida</taxon>
        <taxon>eudicotyledons</taxon>
        <taxon>Gunneridae</taxon>
        <taxon>Pentapetalae</taxon>
        <taxon>rosids</taxon>
        <taxon>malvids</taxon>
        <taxon>Brassicales</taxon>
        <taxon>Brassicaceae</taxon>
        <taxon>Brassiceae</taxon>
        <taxon>Brassica</taxon>
    </lineage>
</organism>
<protein>
    <submittedName>
        <fullName evidence="1">Uncharacterized protein</fullName>
    </submittedName>
</protein>
<evidence type="ECO:0000313" key="1">
    <source>
        <dbReference type="EMBL" id="KAG5383884.1"/>
    </source>
</evidence>
<proteinExistence type="predicted"/>
<name>A0ABQ7LBB4_BRACM</name>
<dbReference type="Gene3D" id="3.40.630.150">
    <property type="entry name" value="Malonyl-CoA decarboxylase, catalytic domain"/>
    <property type="match status" value="1"/>
</dbReference>
<evidence type="ECO:0000313" key="2">
    <source>
        <dbReference type="Proteomes" id="UP000823674"/>
    </source>
</evidence>
<dbReference type="EMBL" id="JADBGQ010000008">
    <property type="protein sequence ID" value="KAG5383884.1"/>
    <property type="molecule type" value="Genomic_DNA"/>
</dbReference>
<dbReference type="InterPro" id="IPR038917">
    <property type="entry name" value="Malonyl_CoA_deC"/>
</dbReference>
<sequence>MEKLGMWLSPATLELYHITWDDSASLLENIVAYEAVTSYQQPFGSQKKIRNRSSMQTFATLSPIPEFMQWFLANFSSHIKICDSSSGSNAMEALLNLLSQKNCYWATSP</sequence>
<dbReference type="InterPro" id="IPR042303">
    <property type="entry name" value="Malonyl_CoA_deC_C_sf"/>
</dbReference>
<keyword evidence="2" id="KW-1185">Reference proteome</keyword>
<reference evidence="1 2" key="1">
    <citation type="submission" date="2021-03" db="EMBL/GenBank/DDBJ databases">
        <authorList>
            <person name="King G.J."/>
            <person name="Bancroft I."/>
            <person name="Baten A."/>
            <person name="Bloomfield J."/>
            <person name="Borpatragohain P."/>
            <person name="He Z."/>
            <person name="Irish N."/>
            <person name="Irwin J."/>
            <person name="Liu K."/>
            <person name="Mauleon R.P."/>
            <person name="Moore J."/>
            <person name="Morris R."/>
            <person name="Ostergaard L."/>
            <person name="Wang B."/>
            <person name="Wells R."/>
        </authorList>
    </citation>
    <scope>NUCLEOTIDE SEQUENCE [LARGE SCALE GENOMIC DNA]</scope>
    <source>
        <strain evidence="1">R-o-18</strain>
        <tissue evidence="1">Leaf</tissue>
    </source>
</reference>